<keyword evidence="2" id="KW-0813">Transport</keyword>
<evidence type="ECO:0000256" key="2">
    <source>
        <dbReference type="ARBA" id="ARBA00022448"/>
    </source>
</evidence>
<evidence type="ECO:0000256" key="3">
    <source>
        <dbReference type="ARBA" id="ARBA00022475"/>
    </source>
</evidence>
<reference evidence="8 9" key="1">
    <citation type="submission" date="2020-08" db="EMBL/GenBank/DDBJ databases">
        <title>Genomic Encyclopedia of Type Strains, Phase IV (KMG-IV): sequencing the most valuable type-strain genomes for metagenomic binning, comparative biology and taxonomic classification.</title>
        <authorList>
            <person name="Goeker M."/>
        </authorList>
    </citation>
    <scope>NUCLEOTIDE SEQUENCE [LARGE SCALE GENOMIC DNA]</scope>
    <source>
        <strain evidence="8 9">DSM 19163</strain>
    </source>
</reference>
<dbReference type="GO" id="GO:0015293">
    <property type="term" value="F:symporter activity"/>
    <property type="evidence" value="ECO:0007669"/>
    <property type="project" value="UniProtKB-KW"/>
</dbReference>
<feature type="transmembrane region" description="Helical" evidence="7">
    <location>
        <begin position="213"/>
        <end position="239"/>
    </location>
</feature>
<keyword evidence="4 7" id="KW-0812">Transmembrane</keyword>
<dbReference type="Gene3D" id="1.10.3860.10">
    <property type="entry name" value="Sodium:dicarboxylate symporter"/>
    <property type="match status" value="1"/>
</dbReference>
<evidence type="ECO:0000256" key="6">
    <source>
        <dbReference type="ARBA" id="ARBA00023136"/>
    </source>
</evidence>
<dbReference type="PANTHER" id="PTHR42865:SF7">
    <property type="entry name" value="PROTON_GLUTAMATE-ASPARTATE SYMPORTER"/>
    <property type="match status" value="1"/>
</dbReference>
<keyword evidence="6 7" id="KW-0472">Membrane</keyword>
<dbReference type="RefSeq" id="WP_183672588.1">
    <property type="nucleotide sequence ID" value="NZ_CBCRYX010000011.1"/>
</dbReference>
<feature type="transmembrane region" description="Helical" evidence="7">
    <location>
        <begin position="175"/>
        <end position="192"/>
    </location>
</feature>
<dbReference type="Pfam" id="PF00375">
    <property type="entry name" value="SDF"/>
    <property type="match status" value="1"/>
</dbReference>
<proteinExistence type="predicted"/>
<evidence type="ECO:0000313" key="8">
    <source>
        <dbReference type="EMBL" id="MBB5175151.1"/>
    </source>
</evidence>
<feature type="transmembrane region" description="Helical" evidence="7">
    <location>
        <begin position="380"/>
        <end position="402"/>
    </location>
</feature>
<feature type="transmembrane region" description="Helical" evidence="7">
    <location>
        <begin position="93"/>
        <end position="115"/>
    </location>
</feature>
<keyword evidence="9" id="KW-1185">Reference proteome</keyword>
<organism evidence="8 9">
    <name type="scientific">Nosocomiicoccus ampullae</name>
    <dbReference type="NCBI Taxonomy" id="489910"/>
    <lineage>
        <taxon>Bacteria</taxon>
        <taxon>Bacillati</taxon>
        <taxon>Bacillota</taxon>
        <taxon>Bacilli</taxon>
        <taxon>Bacillales</taxon>
        <taxon>Staphylococcaceae</taxon>
        <taxon>Nosocomiicoccus</taxon>
    </lineage>
</organism>
<dbReference type="Proteomes" id="UP000579136">
    <property type="component" value="Unassembled WGS sequence"/>
</dbReference>
<evidence type="ECO:0000256" key="1">
    <source>
        <dbReference type="ARBA" id="ARBA00004651"/>
    </source>
</evidence>
<sequence length="437" mass="46759">MSDVHKKKRSSSQTMTIMIIAGLILGIIVGSIFNIFIDSTFVQIVDQYIFNVLGQVFLNLIFMMVVPVVFISIVLGVINVGDPKKLGVIGIKTVGFYLMTTAIAITIAMGVANLLNPGEGRGILLESSEVTEYRNAEFGGESDVDNIDVNPQSFDETIISFVPKNFFSAMAETNMIQIITFAIFIGIAIIVLQDKVPSTIKLLQEFEKIVMTIVMAIMKYFAALGAFGLVATAFTHAGFGAIESLGMYFLCVLIALLLHFVLIYGSMVRFFAKKSFLWFIKGFAPAMTVGFSTSSSSAVLPVSLKAAQENLKIRESISSFVQPLGATVNMDGTAIMQGVATVFIAQLSGVDLSITEMVTVVVIATIASIGTAGVPGVGLIMLAMVLTSIGLDPAAIGIIIGIDRLLDMTRTVVNISGDAAVALVINEQETRKSKVTN</sequence>
<evidence type="ECO:0000256" key="7">
    <source>
        <dbReference type="SAM" id="Phobius"/>
    </source>
</evidence>
<evidence type="ECO:0000256" key="5">
    <source>
        <dbReference type="ARBA" id="ARBA00022989"/>
    </source>
</evidence>
<name>A0A9Q2HES0_9STAP</name>
<protein>
    <submittedName>
        <fullName evidence="8">Na+/H+-dicarboxylate symporter</fullName>
    </submittedName>
</protein>
<dbReference type="PRINTS" id="PR00173">
    <property type="entry name" value="EDTRNSPORT"/>
</dbReference>
<evidence type="ECO:0000256" key="4">
    <source>
        <dbReference type="ARBA" id="ARBA00022692"/>
    </source>
</evidence>
<feature type="transmembrane region" description="Helical" evidence="7">
    <location>
        <begin position="276"/>
        <end position="300"/>
    </location>
</feature>
<comment type="caution">
    <text evidence="8">The sequence shown here is derived from an EMBL/GenBank/DDBJ whole genome shotgun (WGS) entry which is preliminary data.</text>
</comment>
<dbReference type="SUPFAM" id="SSF118215">
    <property type="entry name" value="Proton glutamate symport protein"/>
    <property type="match status" value="1"/>
</dbReference>
<keyword evidence="3" id="KW-1003">Cell membrane</keyword>
<comment type="subcellular location">
    <subcellularLocation>
        <location evidence="1">Cell membrane</location>
        <topology evidence="1">Multi-pass membrane protein</topology>
    </subcellularLocation>
</comment>
<dbReference type="InterPro" id="IPR036458">
    <property type="entry name" value="Na:dicarbo_symporter_sf"/>
</dbReference>
<dbReference type="EMBL" id="JACHHF010000001">
    <property type="protein sequence ID" value="MBB5175151.1"/>
    <property type="molecule type" value="Genomic_DNA"/>
</dbReference>
<dbReference type="InterPro" id="IPR001991">
    <property type="entry name" value="Na-dicarboxylate_symporter"/>
</dbReference>
<gene>
    <name evidence="8" type="ORF">HNQ45_000009</name>
</gene>
<dbReference type="PANTHER" id="PTHR42865">
    <property type="entry name" value="PROTON/GLUTAMATE-ASPARTATE SYMPORTER"/>
    <property type="match status" value="1"/>
</dbReference>
<evidence type="ECO:0000313" key="9">
    <source>
        <dbReference type="Proteomes" id="UP000579136"/>
    </source>
</evidence>
<feature type="transmembrane region" description="Helical" evidence="7">
    <location>
        <begin position="357"/>
        <end position="374"/>
    </location>
</feature>
<feature type="transmembrane region" description="Helical" evidence="7">
    <location>
        <begin position="245"/>
        <end position="264"/>
    </location>
</feature>
<dbReference type="AlphaFoldDB" id="A0A9Q2HES0"/>
<dbReference type="GO" id="GO:0006835">
    <property type="term" value="P:dicarboxylic acid transport"/>
    <property type="evidence" value="ECO:0007669"/>
    <property type="project" value="TreeGrafter"/>
</dbReference>
<feature type="transmembrane region" description="Helical" evidence="7">
    <location>
        <begin position="15"/>
        <end position="37"/>
    </location>
</feature>
<dbReference type="GO" id="GO:0005886">
    <property type="term" value="C:plasma membrane"/>
    <property type="evidence" value="ECO:0007669"/>
    <property type="project" value="UniProtKB-SubCell"/>
</dbReference>
<feature type="transmembrane region" description="Helical" evidence="7">
    <location>
        <begin position="57"/>
        <end position="81"/>
    </location>
</feature>
<accession>A0A9Q2HES0</accession>
<keyword evidence="5 7" id="KW-1133">Transmembrane helix</keyword>